<dbReference type="RefSeq" id="WP_214420512.1">
    <property type="nucleotide sequence ID" value="NZ_CP075546.1"/>
</dbReference>
<dbReference type="InterPro" id="IPR036286">
    <property type="entry name" value="LexA/Signal_pep-like_sf"/>
</dbReference>
<protein>
    <submittedName>
        <fullName evidence="7">Tetratricopeptide repeat protein</fullName>
    </submittedName>
</protein>
<proteinExistence type="predicted"/>
<keyword evidence="3 6" id="KW-1133">Transmembrane helix</keyword>
<dbReference type="GO" id="GO:0006465">
    <property type="term" value="P:signal peptide processing"/>
    <property type="evidence" value="ECO:0007669"/>
    <property type="project" value="InterPro"/>
</dbReference>
<dbReference type="AlphaFoldDB" id="A0A8E7AXU6"/>
<dbReference type="InterPro" id="IPR001733">
    <property type="entry name" value="Peptidase_S26B"/>
</dbReference>
<evidence type="ECO:0000256" key="4">
    <source>
        <dbReference type="ARBA" id="ARBA00023136"/>
    </source>
</evidence>
<accession>A0A8E7AXU6</accession>
<dbReference type="PROSITE" id="PS50005">
    <property type="entry name" value="TPR"/>
    <property type="match status" value="1"/>
</dbReference>
<name>A0A8E7AXU6_9EURY</name>
<dbReference type="SUPFAM" id="SSF48452">
    <property type="entry name" value="TPR-like"/>
    <property type="match status" value="1"/>
</dbReference>
<dbReference type="InterPro" id="IPR019533">
    <property type="entry name" value="Peptidase_S26"/>
</dbReference>
<dbReference type="EMBL" id="CP075546">
    <property type="protein sequence ID" value="QVV89722.1"/>
    <property type="molecule type" value="Genomic_DNA"/>
</dbReference>
<dbReference type="InterPro" id="IPR011990">
    <property type="entry name" value="TPR-like_helical_dom_sf"/>
</dbReference>
<dbReference type="PROSITE" id="PS50293">
    <property type="entry name" value="TPR_REGION"/>
    <property type="match status" value="1"/>
</dbReference>
<dbReference type="InterPro" id="IPR019734">
    <property type="entry name" value="TPR_rpt"/>
</dbReference>
<feature type="transmembrane region" description="Helical" evidence="6">
    <location>
        <begin position="106"/>
        <end position="131"/>
    </location>
</feature>
<feature type="transmembrane region" description="Helical" evidence="6">
    <location>
        <begin position="276"/>
        <end position="301"/>
    </location>
</feature>
<comment type="subcellular location">
    <subcellularLocation>
        <location evidence="1">Membrane</location>
    </subcellularLocation>
</comment>
<feature type="repeat" description="TPR" evidence="5">
    <location>
        <begin position="35"/>
        <end position="68"/>
    </location>
</feature>
<dbReference type="SMART" id="SM00028">
    <property type="entry name" value="TPR"/>
    <property type="match status" value="2"/>
</dbReference>
<dbReference type="GO" id="GO:0004252">
    <property type="term" value="F:serine-type endopeptidase activity"/>
    <property type="evidence" value="ECO:0007669"/>
    <property type="project" value="InterPro"/>
</dbReference>
<reference evidence="7 8" key="1">
    <citation type="submission" date="2021-05" db="EMBL/GenBank/DDBJ databases">
        <title>A novel Methanospirillum isolate from a pyrite-forming mixed culture.</title>
        <authorList>
            <person name="Bunk B."/>
            <person name="Sproer C."/>
            <person name="Spring S."/>
            <person name="Pester M."/>
        </authorList>
    </citation>
    <scope>NUCLEOTIDE SEQUENCE [LARGE SCALE GENOMIC DNA]</scope>
    <source>
        <strain evidence="7 8">J.3.6.1-F.2.7.3</strain>
    </source>
</reference>
<keyword evidence="2 6" id="KW-0812">Transmembrane</keyword>
<evidence type="ECO:0000256" key="3">
    <source>
        <dbReference type="ARBA" id="ARBA00022989"/>
    </source>
</evidence>
<evidence type="ECO:0000313" key="8">
    <source>
        <dbReference type="Proteomes" id="UP000680656"/>
    </source>
</evidence>
<dbReference type="CDD" id="cd06530">
    <property type="entry name" value="S26_SPase_I"/>
    <property type="match status" value="1"/>
</dbReference>
<dbReference type="KEGG" id="mrtj:KHC33_04190"/>
<organism evidence="7 8">
    <name type="scientific">Methanospirillum purgamenti</name>
    <dbReference type="NCBI Taxonomy" id="2834276"/>
    <lineage>
        <taxon>Archaea</taxon>
        <taxon>Methanobacteriati</taxon>
        <taxon>Methanobacteriota</taxon>
        <taxon>Stenosarchaea group</taxon>
        <taxon>Methanomicrobia</taxon>
        <taxon>Methanomicrobiales</taxon>
        <taxon>Methanospirillaceae</taxon>
        <taxon>Methanospirillum</taxon>
    </lineage>
</organism>
<keyword evidence="4 6" id="KW-0472">Membrane</keyword>
<gene>
    <name evidence="7" type="ORF">KHC33_04190</name>
</gene>
<evidence type="ECO:0000256" key="5">
    <source>
        <dbReference type="PROSITE-ProRule" id="PRU00339"/>
    </source>
</evidence>
<dbReference type="GO" id="GO:0016020">
    <property type="term" value="C:membrane"/>
    <property type="evidence" value="ECO:0007669"/>
    <property type="project" value="UniProtKB-SubCell"/>
</dbReference>
<dbReference type="PANTHER" id="PTHR10806:SF6">
    <property type="entry name" value="SIGNAL PEPTIDASE COMPLEX CATALYTIC SUBUNIT SEC11"/>
    <property type="match status" value="1"/>
</dbReference>
<keyword evidence="8" id="KW-1185">Reference proteome</keyword>
<dbReference type="Gene3D" id="1.25.40.10">
    <property type="entry name" value="Tetratricopeptide repeat domain"/>
    <property type="match status" value="1"/>
</dbReference>
<dbReference type="SUPFAM" id="SSF51306">
    <property type="entry name" value="LexA/Signal peptidase"/>
    <property type="match status" value="1"/>
</dbReference>
<keyword evidence="5" id="KW-0802">TPR repeat</keyword>
<evidence type="ECO:0000256" key="6">
    <source>
        <dbReference type="SAM" id="Phobius"/>
    </source>
</evidence>
<evidence type="ECO:0000256" key="2">
    <source>
        <dbReference type="ARBA" id="ARBA00022692"/>
    </source>
</evidence>
<dbReference type="PANTHER" id="PTHR10806">
    <property type="entry name" value="SIGNAL PEPTIDASE COMPLEX CATALYTIC SUBUNIT SEC11"/>
    <property type="match status" value="1"/>
</dbReference>
<dbReference type="GeneID" id="65096356"/>
<dbReference type="Proteomes" id="UP000680656">
    <property type="component" value="Chromosome"/>
</dbReference>
<dbReference type="Pfam" id="PF00515">
    <property type="entry name" value="TPR_1"/>
    <property type="match status" value="1"/>
</dbReference>
<sequence>MDDLFKIGLQKYRESKYAEARDLFLLSIQNDDSNPKTWNALGICYTKLGQIDEASNCYDTALMLDPGNATYEKNLRIVNETPTKIKAKNVKSIQKTAKKEPQIKKIITSIFLFCIFFILLQWFIGLGIYLIGGVWPSIVVMEAESMAPNMNVGDLILVVAGDRFGTLQSLEEGNISGNEKFGLPGDVIIYRPNGNTELQPIIHRAMTWVEEGEEILVTAGMRTGTYTAPHAGYLTKGDNNPVIDQVGWSNYRNLGGPIEPVKKEWIIGKTFFKIPLFGYISLNAVPFLICVGILFFIILWLRRK</sequence>
<evidence type="ECO:0000313" key="7">
    <source>
        <dbReference type="EMBL" id="QVV89722.1"/>
    </source>
</evidence>
<evidence type="ECO:0000256" key="1">
    <source>
        <dbReference type="ARBA" id="ARBA00004370"/>
    </source>
</evidence>